<feature type="non-terminal residue" evidence="7">
    <location>
        <position position="1"/>
    </location>
</feature>
<dbReference type="InterPro" id="IPR000115">
    <property type="entry name" value="PRibGlycinamide_synth"/>
</dbReference>
<evidence type="ECO:0000256" key="1">
    <source>
        <dbReference type="ARBA" id="ARBA00001936"/>
    </source>
</evidence>
<dbReference type="GO" id="GO:0009113">
    <property type="term" value="P:purine nucleobase biosynthetic process"/>
    <property type="evidence" value="ECO:0007669"/>
    <property type="project" value="InterPro"/>
</dbReference>
<dbReference type="InterPro" id="IPR020559">
    <property type="entry name" value="PRibGlycinamide_synth_CS"/>
</dbReference>
<evidence type="ECO:0000256" key="3">
    <source>
        <dbReference type="ARBA" id="ARBA00038345"/>
    </source>
</evidence>
<gene>
    <name evidence="7" type="ORF">DCG82_07715</name>
</gene>
<dbReference type="GO" id="GO:0004637">
    <property type="term" value="F:phosphoribosylamine-glycine ligase activity"/>
    <property type="evidence" value="ECO:0007669"/>
    <property type="project" value="InterPro"/>
</dbReference>
<name>A0A348MMJ9_UNCW3</name>
<keyword evidence="7" id="KW-0436">Ligase</keyword>
<dbReference type="PROSITE" id="PS00184">
    <property type="entry name" value="GARS"/>
    <property type="match status" value="1"/>
</dbReference>
<comment type="cofactor">
    <cofactor evidence="2">
        <name>Mg(2+)</name>
        <dbReference type="ChEBI" id="CHEBI:18420"/>
    </cofactor>
</comment>
<dbReference type="Gene3D" id="3.30.470.20">
    <property type="entry name" value="ATP-grasp fold, B domain"/>
    <property type="match status" value="1"/>
</dbReference>
<evidence type="ECO:0000313" key="7">
    <source>
        <dbReference type="EMBL" id="HAF08275.1"/>
    </source>
</evidence>
<reference evidence="7 8" key="1">
    <citation type="journal article" date="2018" name="Nat. Biotechnol.">
        <title>A standardized bacterial taxonomy based on genome phylogeny substantially revises the tree of life.</title>
        <authorList>
            <person name="Parks D.H."/>
            <person name="Chuvochina M."/>
            <person name="Waite D.W."/>
            <person name="Rinke C."/>
            <person name="Skarshewski A."/>
            <person name="Chaumeil P.A."/>
            <person name="Hugenholtz P."/>
        </authorList>
    </citation>
    <scope>NUCLEOTIDE SEQUENCE [LARGE SCALE GENOMIC DNA]</scope>
    <source>
        <strain evidence="7">UBA7921</strain>
    </source>
</reference>
<dbReference type="EMBL" id="DMCX01000041">
    <property type="protein sequence ID" value="HAF08275.1"/>
    <property type="molecule type" value="Genomic_DNA"/>
</dbReference>
<comment type="caution">
    <text evidence="7">The sequence shown here is derived from an EMBL/GenBank/DDBJ whole genome shotgun (WGS) entry which is preliminary data.</text>
</comment>
<organism evidence="7 8">
    <name type="scientific">candidate division WOR-3 bacterium</name>
    <dbReference type="NCBI Taxonomy" id="2052148"/>
    <lineage>
        <taxon>Bacteria</taxon>
        <taxon>Bacteria division WOR-3</taxon>
    </lineage>
</organism>
<evidence type="ECO:0000259" key="6">
    <source>
        <dbReference type="SMART" id="SM01210"/>
    </source>
</evidence>
<dbReference type="SMART" id="SM01210">
    <property type="entry name" value="GARS_C"/>
    <property type="match status" value="1"/>
</dbReference>
<evidence type="ECO:0000256" key="5">
    <source>
        <dbReference type="ARBA" id="ARBA00042864"/>
    </source>
</evidence>
<dbReference type="Gene3D" id="3.90.600.10">
    <property type="entry name" value="Phosphoribosylglycinamide synthetase, C-terminal domain"/>
    <property type="match status" value="1"/>
</dbReference>
<accession>A0A348MMJ9</accession>
<dbReference type="Proteomes" id="UP000262454">
    <property type="component" value="Unassembled WGS sequence"/>
</dbReference>
<comment type="similarity">
    <text evidence="3">Belongs to the GARS family.</text>
</comment>
<dbReference type="PANTHER" id="PTHR43472">
    <property type="entry name" value="PHOSPHORIBOSYLAMINE--GLYCINE LIGASE"/>
    <property type="match status" value="1"/>
</dbReference>
<dbReference type="SUPFAM" id="SSF51246">
    <property type="entry name" value="Rudiment single hybrid motif"/>
    <property type="match status" value="1"/>
</dbReference>
<protein>
    <recommendedName>
        <fullName evidence="4">Glycinamide ribonucleotide synthetase</fullName>
    </recommendedName>
    <alternativeName>
        <fullName evidence="5">Phosphoribosylglycinamide synthetase</fullName>
    </alternativeName>
</protein>
<dbReference type="Pfam" id="PF02843">
    <property type="entry name" value="GARS_C"/>
    <property type="match status" value="1"/>
</dbReference>
<proteinExistence type="inferred from homology"/>
<evidence type="ECO:0000256" key="4">
    <source>
        <dbReference type="ARBA" id="ARBA00042242"/>
    </source>
</evidence>
<comment type="cofactor">
    <cofactor evidence="1">
        <name>Mn(2+)</name>
        <dbReference type="ChEBI" id="CHEBI:29035"/>
    </cofactor>
</comment>
<sequence>IFVVEFNSRFGDPETQSIIPLIDSSLYDIMVEISNGDLKTQNLKINDLYSTTVVLAAEGYPLDYKKGIRFTIEENIFDQNTILFHASSKEISTNFFENTGGRILNLTSFDTSLEKSIKRVYSNIEKLKIEGTFYRHDIGKKGIQYEKI</sequence>
<dbReference type="InterPro" id="IPR020560">
    <property type="entry name" value="PRibGlycinamide_synth_C-dom"/>
</dbReference>
<dbReference type="PANTHER" id="PTHR43472:SF1">
    <property type="entry name" value="PHOSPHORIBOSYLAMINE--GLYCINE LIGASE, CHLOROPLASTIC"/>
    <property type="match status" value="1"/>
</dbReference>
<dbReference type="AlphaFoldDB" id="A0A348MMJ9"/>
<dbReference type="InterPro" id="IPR037123">
    <property type="entry name" value="PRibGlycinamide_synth_C_sf"/>
</dbReference>
<feature type="domain" description="Phosphoribosylglycinamide synthetase C-domain" evidence="6">
    <location>
        <begin position="49"/>
        <end position="143"/>
    </location>
</feature>
<evidence type="ECO:0000313" key="8">
    <source>
        <dbReference type="Proteomes" id="UP000262454"/>
    </source>
</evidence>
<evidence type="ECO:0000256" key="2">
    <source>
        <dbReference type="ARBA" id="ARBA00001946"/>
    </source>
</evidence>
<dbReference type="InterPro" id="IPR011054">
    <property type="entry name" value="Rudment_hybrid_motif"/>
</dbReference>